<feature type="transmembrane region" description="Helical" evidence="16">
    <location>
        <begin position="79"/>
        <end position="101"/>
    </location>
</feature>
<evidence type="ECO:0000256" key="4">
    <source>
        <dbReference type="ARBA" id="ARBA00013170"/>
    </source>
</evidence>
<comment type="catalytic activity">
    <reaction evidence="14">
        <text>a CDP-1,2-diacyl-sn-glycerol + sn-glycerol 3-phosphate = a 1,2-diacyl-sn-glycero-3-phospho-(1'-sn-glycero-3'-phosphate) + CMP + H(+)</text>
        <dbReference type="Rhea" id="RHEA:12593"/>
        <dbReference type="ChEBI" id="CHEBI:15378"/>
        <dbReference type="ChEBI" id="CHEBI:57597"/>
        <dbReference type="ChEBI" id="CHEBI:58332"/>
        <dbReference type="ChEBI" id="CHEBI:60110"/>
        <dbReference type="ChEBI" id="CHEBI:60377"/>
        <dbReference type="EC" id="2.7.8.5"/>
    </reaction>
</comment>
<dbReference type="EC" id="2.7.8.5" evidence="4"/>
<evidence type="ECO:0000256" key="9">
    <source>
        <dbReference type="ARBA" id="ARBA00022989"/>
    </source>
</evidence>
<organism evidence="17 18">
    <name type="scientific">Marinobacter halodurans</name>
    <dbReference type="NCBI Taxonomy" id="2528979"/>
    <lineage>
        <taxon>Bacteria</taxon>
        <taxon>Pseudomonadati</taxon>
        <taxon>Pseudomonadota</taxon>
        <taxon>Gammaproteobacteria</taxon>
        <taxon>Pseudomonadales</taxon>
        <taxon>Marinobacteraceae</taxon>
        <taxon>Marinobacter</taxon>
    </lineage>
</organism>
<accession>A0ABY1ZL37</accession>
<evidence type="ECO:0000256" key="12">
    <source>
        <dbReference type="ARBA" id="ARBA00023209"/>
    </source>
</evidence>
<evidence type="ECO:0000256" key="13">
    <source>
        <dbReference type="ARBA" id="ARBA00023264"/>
    </source>
</evidence>
<feature type="transmembrane region" description="Helical" evidence="16">
    <location>
        <begin position="135"/>
        <end position="151"/>
    </location>
</feature>
<comment type="similarity">
    <text evidence="3 15">Belongs to the CDP-alcohol phosphatidyltransferase class-I family.</text>
</comment>
<evidence type="ECO:0000256" key="5">
    <source>
        <dbReference type="ARBA" id="ARBA00014944"/>
    </source>
</evidence>
<evidence type="ECO:0000313" key="17">
    <source>
        <dbReference type="EMBL" id="TBW54478.1"/>
    </source>
</evidence>
<evidence type="ECO:0000256" key="2">
    <source>
        <dbReference type="ARBA" id="ARBA00005042"/>
    </source>
</evidence>
<dbReference type="InterPro" id="IPR048254">
    <property type="entry name" value="CDP_ALCOHOL_P_TRANSF_CS"/>
</dbReference>
<keyword evidence="6" id="KW-0444">Lipid biosynthesis</keyword>
<dbReference type="PANTHER" id="PTHR14269:SF11">
    <property type="entry name" value="CDP-DIACYLGLYCEROL--GLYCEROL-3-PHOSPHATE 3-PHOSPHATIDYLTRANSFERASE"/>
    <property type="match status" value="1"/>
</dbReference>
<keyword evidence="18" id="KW-1185">Reference proteome</keyword>
<sequence>MESQVTEANRWRWIPNALTFIRVLLIMPFALALYEERYGVALMVFLVAALSDGVDGFLARHFNWKSRLGAIADPLADKALLITAYLILTLTGVLPVWLFALVLGRDLLIVGGALAYHFFIGRFDMAPSGLGKLNTLIQILVVLAIVIYLAGLPMPPWVIPGGIRLVAAMALVSGLHYIFVWARRAWLTTH</sequence>
<reference evidence="17 18" key="1">
    <citation type="submission" date="2019-02" db="EMBL/GenBank/DDBJ databases">
        <title>Marinobacter halodurans sp. nov., a marine bacterium isolated from sea tidal flat.</title>
        <authorList>
            <person name="Yoo Y."/>
            <person name="Lee D.W."/>
            <person name="Kim B.S."/>
            <person name="Kim J.-J."/>
        </authorList>
    </citation>
    <scope>NUCLEOTIDE SEQUENCE [LARGE SCALE GENOMIC DNA]</scope>
    <source>
        <strain evidence="17 18">YJ-S3-2</strain>
    </source>
</reference>
<dbReference type="Pfam" id="PF01066">
    <property type="entry name" value="CDP-OH_P_transf"/>
    <property type="match status" value="1"/>
</dbReference>
<evidence type="ECO:0000256" key="7">
    <source>
        <dbReference type="ARBA" id="ARBA00022679"/>
    </source>
</evidence>
<evidence type="ECO:0000256" key="15">
    <source>
        <dbReference type="RuleBase" id="RU003750"/>
    </source>
</evidence>
<comment type="caution">
    <text evidence="17">The sequence shown here is derived from an EMBL/GenBank/DDBJ whole genome shotgun (WGS) entry which is preliminary data.</text>
</comment>
<keyword evidence="9 16" id="KW-1133">Transmembrane helix</keyword>
<keyword evidence="10" id="KW-0443">Lipid metabolism</keyword>
<evidence type="ECO:0000256" key="6">
    <source>
        <dbReference type="ARBA" id="ARBA00022516"/>
    </source>
</evidence>
<dbReference type="PANTHER" id="PTHR14269">
    <property type="entry name" value="CDP-DIACYLGLYCEROL--GLYCEROL-3-PHOSPHATE 3-PHOSPHATIDYLTRANSFERASE-RELATED"/>
    <property type="match status" value="1"/>
</dbReference>
<feature type="transmembrane region" description="Helical" evidence="16">
    <location>
        <begin position="12"/>
        <end position="34"/>
    </location>
</feature>
<keyword evidence="13" id="KW-1208">Phospholipid metabolism</keyword>
<dbReference type="InterPro" id="IPR050324">
    <property type="entry name" value="CDP-alcohol_PTase-I"/>
</dbReference>
<evidence type="ECO:0000256" key="3">
    <source>
        <dbReference type="ARBA" id="ARBA00010441"/>
    </source>
</evidence>
<evidence type="ECO:0000256" key="10">
    <source>
        <dbReference type="ARBA" id="ARBA00023098"/>
    </source>
</evidence>
<keyword evidence="8 16" id="KW-0812">Transmembrane</keyword>
<keyword evidence="7 15" id="KW-0808">Transferase</keyword>
<dbReference type="Gene3D" id="1.20.120.1760">
    <property type="match status" value="1"/>
</dbReference>
<dbReference type="EMBL" id="SJDL01000021">
    <property type="protein sequence ID" value="TBW54478.1"/>
    <property type="molecule type" value="Genomic_DNA"/>
</dbReference>
<dbReference type="InterPro" id="IPR004570">
    <property type="entry name" value="Phosphatidylglycerol_P_synth"/>
</dbReference>
<comment type="pathway">
    <text evidence="2">Phospholipid metabolism; phosphatidylglycerol biosynthesis; phosphatidylglycerol from CDP-diacylglycerol: step 1/2.</text>
</comment>
<comment type="subcellular location">
    <subcellularLocation>
        <location evidence="1">Membrane</location>
        <topology evidence="1">Multi-pass membrane protein</topology>
    </subcellularLocation>
</comment>
<name>A0ABY1ZL37_9GAMM</name>
<evidence type="ECO:0000313" key="18">
    <source>
        <dbReference type="Proteomes" id="UP000313645"/>
    </source>
</evidence>
<gene>
    <name evidence="17" type="ORF">EZI54_13775</name>
</gene>
<feature type="transmembrane region" description="Helical" evidence="16">
    <location>
        <begin position="157"/>
        <end position="180"/>
    </location>
</feature>
<keyword evidence="12" id="KW-0594">Phospholipid biosynthesis</keyword>
<evidence type="ECO:0000256" key="16">
    <source>
        <dbReference type="SAM" id="Phobius"/>
    </source>
</evidence>
<proteinExistence type="inferred from homology"/>
<dbReference type="PIRSF" id="PIRSF000847">
    <property type="entry name" value="Phos_ph_gly_syn"/>
    <property type="match status" value="1"/>
</dbReference>
<dbReference type="Proteomes" id="UP000313645">
    <property type="component" value="Unassembled WGS sequence"/>
</dbReference>
<dbReference type="InterPro" id="IPR043130">
    <property type="entry name" value="CDP-OH_PTrfase_TM_dom"/>
</dbReference>
<dbReference type="PROSITE" id="PS00379">
    <property type="entry name" value="CDP_ALCOHOL_P_TRANSF"/>
    <property type="match status" value="1"/>
</dbReference>
<evidence type="ECO:0000256" key="14">
    <source>
        <dbReference type="ARBA" id="ARBA00048586"/>
    </source>
</evidence>
<feature type="transmembrane region" description="Helical" evidence="16">
    <location>
        <begin position="107"/>
        <end position="123"/>
    </location>
</feature>
<protein>
    <recommendedName>
        <fullName evidence="5">CDP-diacylglycerol--glycerol-3-phosphate 3-phosphatidyltransferase</fullName>
        <ecNumber evidence="4">2.7.8.5</ecNumber>
    </recommendedName>
</protein>
<dbReference type="InterPro" id="IPR000462">
    <property type="entry name" value="CDP-OH_P_trans"/>
</dbReference>
<evidence type="ECO:0000256" key="11">
    <source>
        <dbReference type="ARBA" id="ARBA00023136"/>
    </source>
</evidence>
<evidence type="ECO:0000256" key="8">
    <source>
        <dbReference type="ARBA" id="ARBA00022692"/>
    </source>
</evidence>
<evidence type="ECO:0000256" key="1">
    <source>
        <dbReference type="ARBA" id="ARBA00004141"/>
    </source>
</evidence>
<feature type="transmembrane region" description="Helical" evidence="16">
    <location>
        <begin position="40"/>
        <end position="58"/>
    </location>
</feature>
<keyword evidence="11 16" id="KW-0472">Membrane</keyword>